<dbReference type="PIRSF" id="PIRSF029008">
    <property type="entry name" value="MecA"/>
    <property type="match status" value="1"/>
</dbReference>
<feature type="region of interest" description="Disordered" evidence="3">
    <location>
        <begin position="79"/>
        <end position="99"/>
    </location>
</feature>
<keyword evidence="5" id="KW-1185">Reference proteome</keyword>
<dbReference type="Proteomes" id="UP000050865">
    <property type="component" value="Unassembled WGS sequence"/>
</dbReference>
<proteinExistence type="inferred from homology"/>
<dbReference type="PATRIC" id="fig|1423730.4.peg.1168"/>
<dbReference type="EMBL" id="AYZJ01000020">
    <property type="protein sequence ID" value="KRN24898.1"/>
    <property type="molecule type" value="Genomic_DNA"/>
</dbReference>
<name>A0A0R2F994_9LACO</name>
<comment type="function">
    <text evidence="2">Enables the recognition and targeting of unfolded and aggregated proteins to the ClpC protease or to other proteins involved in proteolysis.</text>
</comment>
<comment type="subunit">
    <text evidence="2">Homodimer.</text>
</comment>
<dbReference type="InterPro" id="IPR038471">
    <property type="entry name" value="MecA_C_sf"/>
</dbReference>
<evidence type="ECO:0000256" key="2">
    <source>
        <dbReference type="HAMAP-Rule" id="MF_01124"/>
    </source>
</evidence>
<dbReference type="Pfam" id="PF05389">
    <property type="entry name" value="MecA"/>
    <property type="match status" value="1"/>
</dbReference>
<dbReference type="STRING" id="1423730.FC75_GL001113"/>
<dbReference type="RefSeq" id="WP_056989153.1">
    <property type="nucleotide sequence ID" value="NZ_AYZJ01000020.1"/>
</dbReference>
<evidence type="ECO:0000256" key="1">
    <source>
        <dbReference type="ARBA" id="ARBA00005397"/>
    </source>
</evidence>
<dbReference type="HAMAP" id="MF_01124">
    <property type="entry name" value="MecA"/>
    <property type="match status" value="1"/>
</dbReference>
<dbReference type="GO" id="GO:0030674">
    <property type="term" value="F:protein-macromolecule adaptor activity"/>
    <property type="evidence" value="ECO:0007669"/>
    <property type="project" value="UniProtKB-UniRule"/>
</dbReference>
<accession>A0A0R2F994</accession>
<dbReference type="Gene3D" id="3.30.70.1950">
    <property type="match status" value="1"/>
</dbReference>
<comment type="domain">
    <text evidence="2">The N-terminal domain probably binds unfolded/aggregated proteins; the C-terminal domain interacts with ClpC.</text>
</comment>
<organism evidence="4 5">
    <name type="scientific">Lacticaseibacillus camelliae DSM 22697 = JCM 13995</name>
    <dbReference type="NCBI Taxonomy" id="1423730"/>
    <lineage>
        <taxon>Bacteria</taxon>
        <taxon>Bacillati</taxon>
        <taxon>Bacillota</taxon>
        <taxon>Bacilli</taxon>
        <taxon>Lactobacillales</taxon>
        <taxon>Lactobacillaceae</taxon>
        <taxon>Lacticaseibacillus</taxon>
    </lineage>
</organism>
<comment type="caution">
    <text evidence="4">The sequence shown here is derived from an EMBL/GenBank/DDBJ whole genome shotgun (WGS) entry which is preliminary data.</text>
</comment>
<dbReference type="AlphaFoldDB" id="A0A0R2F994"/>
<dbReference type="PANTHER" id="PTHR39161">
    <property type="entry name" value="ADAPTER PROTEIN MECA"/>
    <property type="match status" value="1"/>
</dbReference>
<feature type="compositionally biased region" description="Acidic residues" evidence="3">
    <location>
        <begin position="80"/>
        <end position="89"/>
    </location>
</feature>
<evidence type="ECO:0000256" key="3">
    <source>
        <dbReference type="SAM" id="MobiDB-lite"/>
    </source>
</evidence>
<evidence type="ECO:0000313" key="4">
    <source>
        <dbReference type="EMBL" id="KRN24898.1"/>
    </source>
</evidence>
<dbReference type="InterPro" id="IPR008681">
    <property type="entry name" value="Neg-reg_MecA"/>
</dbReference>
<evidence type="ECO:0000313" key="5">
    <source>
        <dbReference type="Proteomes" id="UP000050865"/>
    </source>
</evidence>
<reference evidence="4 5" key="1">
    <citation type="journal article" date="2015" name="Genome Announc.">
        <title>Expanding the biotechnology potential of lactobacilli through comparative genomics of 213 strains and associated genera.</title>
        <authorList>
            <person name="Sun Z."/>
            <person name="Harris H.M."/>
            <person name="McCann A."/>
            <person name="Guo C."/>
            <person name="Argimon S."/>
            <person name="Zhang W."/>
            <person name="Yang X."/>
            <person name="Jeffery I.B."/>
            <person name="Cooney J.C."/>
            <person name="Kagawa T.F."/>
            <person name="Liu W."/>
            <person name="Song Y."/>
            <person name="Salvetti E."/>
            <person name="Wrobel A."/>
            <person name="Rasinkangas P."/>
            <person name="Parkhill J."/>
            <person name="Rea M.C."/>
            <person name="O'Sullivan O."/>
            <person name="Ritari J."/>
            <person name="Douillard F.P."/>
            <person name="Paul Ross R."/>
            <person name="Yang R."/>
            <person name="Briner A.E."/>
            <person name="Felis G.E."/>
            <person name="de Vos W.M."/>
            <person name="Barrangou R."/>
            <person name="Klaenhammer T.R."/>
            <person name="Caufield P.W."/>
            <person name="Cui Y."/>
            <person name="Zhang H."/>
            <person name="O'Toole P.W."/>
        </authorList>
    </citation>
    <scope>NUCLEOTIDE SEQUENCE [LARGE SCALE GENOMIC DNA]</scope>
    <source>
        <strain evidence="4 5">DSM 22697</strain>
    </source>
</reference>
<sequence length="228" mass="25203">MEMERLNANTIRVLLGNDDLAERGITVLDLLGNHKQIETFFYSILDEVDKDHTFASEGGVTFQVMPSQSGLELLISRNQDEDEGGDDSQEGPQTDENGVPDFIRQQLNAFDEPDGSDEASDEGSFIDGGQADKTEVVLKLQSFEDFIALAQELRLEGASSDLYSYNDDYYLVLTFYANKASSGEIADQTALALEYGARVSLSADVLAEYGKLLMPTSALETGRYYFKK</sequence>
<dbReference type="PANTHER" id="PTHR39161:SF1">
    <property type="entry name" value="ADAPTER PROTEIN MECA 1"/>
    <property type="match status" value="1"/>
</dbReference>
<protein>
    <recommendedName>
        <fullName evidence="2">Adapter protein MecA</fullName>
    </recommendedName>
</protein>
<comment type="similarity">
    <text evidence="1 2">Belongs to the MecA family.</text>
</comment>
<gene>
    <name evidence="2" type="primary">mecA</name>
    <name evidence="4" type="ORF">FC75_GL001113</name>
</gene>